<dbReference type="GO" id="GO:0009507">
    <property type="term" value="C:chloroplast"/>
    <property type="evidence" value="ECO:0007669"/>
    <property type="project" value="UniProtKB-SubCell"/>
</dbReference>
<organism evidence="6">
    <name type="scientific">Bostrychia tenella</name>
    <dbReference type="NCBI Taxonomy" id="324755"/>
    <lineage>
        <taxon>Eukaryota</taxon>
        <taxon>Rhodophyta</taxon>
        <taxon>Florideophyceae</taxon>
        <taxon>Rhodymeniophycidae</taxon>
        <taxon>Ceramiales</taxon>
        <taxon>Rhodomelaceae</taxon>
        <taxon>Bostrychia</taxon>
    </lineage>
</organism>
<dbReference type="Gene3D" id="2.20.28.120">
    <property type="entry name" value="Ribosomal protein L33"/>
    <property type="match status" value="1"/>
</dbReference>
<evidence type="ECO:0000256" key="5">
    <source>
        <dbReference type="HAMAP-Rule" id="MF_00294"/>
    </source>
</evidence>
<geneLocation type="chloroplast" evidence="6"/>
<comment type="similarity">
    <text evidence="1 5">Belongs to the bacterial ribosomal protein bL33 family.</text>
</comment>
<keyword evidence="3 5" id="KW-0687">Ribonucleoprotein</keyword>
<evidence type="ECO:0000256" key="2">
    <source>
        <dbReference type="ARBA" id="ARBA00022980"/>
    </source>
</evidence>
<comment type="subcellular location">
    <subcellularLocation>
        <location evidence="5">Plastid</location>
        <location evidence="5">Chloroplast</location>
    </subcellularLocation>
</comment>
<dbReference type="AlphaFoldDB" id="A0A1Z1M5G8"/>
<dbReference type="PROSITE" id="PS00582">
    <property type="entry name" value="RIBOSOMAL_L33"/>
    <property type="match status" value="1"/>
</dbReference>
<dbReference type="SUPFAM" id="SSF57829">
    <property type="entry name" value="Zn-binding ribosomal proteins"/>
    <property type="match status" value="1"/>
</dbReference>
<dbReference type="PANTHER" id="PTHR43168">
    <property type="entry name" value="50S RIBOSOMAL PROTEIN L33, CHLOROPLASTIC"/>
    <property type="match status" value="1"/>
</dbReference>
<accession>A0A1Z1M5G8</accession>
<dbReference type="InterPro" id="IPR038584">
    <property type="entry name" value="Ribosomal_bL33_sf"/>
</dbReference>
<dbReference type="InterPro" id="IPR018264">
    <property type="entry name" value="Ribosomal_bL33_CS"/>
</dbReference>
<sequence length="72" mass="8466">MGKGKGTRITITLECECRNDLKVNNKAEIKIKRKKGIFRYTSSKNKKNTPTRIELNKFCPYCNCHKKFKEIK</sequence>
<dbReference type="GO" id="GO:1990904">
    <property type="term" value="C:ribonucleoprotein complex"/>
    <property type="evidence" value="ECO:0007669"/>
    <property type="project" value="UniProtKB-KW"/>
</dbReference>
<dbReference type="NCBIfam" id="NF001764">
    <property type="entry name" value="PRK00504.1"/>
    <property type="match status" value="1"/>
</dbReference>
<name>A0A1Z1M5G8_9FLOR</name>
<dbReference type="GO" id="GO:0003735">
    <property type="term" value="F:structural constituent of ribosome"/>
    <property type="evidence" value="ECO:0007669"/>
    <property type="project" value="InterPro"/>
</dbReference>
<dbReference type="NCBIfam" id="TIGR01023">
    <property type="entry name" value="rpmG_bact"/>
    <property type="match status" value="1"/>
</dbReference>
<reference evidence="6" key="1">
    <citation type="journal article" date="2017" name="J. Phycol.">
        <title>Analysis of chloroplast genomes and a supermatrix inform reclassification of the Rhodomelaceae (Rhodophyta).</title>
        <authorList>
            <person name="Diaz-Tapia P."/>
            <person name="Maggs C.A."/>
            <person name="West J.A."/>
            <person name="Verbruggen H."/>
        </authorList>
    </citation>
    <scope>NUCLEOTIDE SEQUENCE</scope>
    <source>
        <strain evidence="6">JW3079</strain>
    </source>
</reference>
<dbReference type="GO" id="GO:0005840">
    <property type="term" value="C:ribosome"/>
    <property type="evidence" value="ECO:0007669"/>
    <property type="project" value="UniProtKB-KW"/>
</dbReference>
<dbReference type="GO" id="GO:0006412">
    <property type="term" value="P:translation"/>
    <property type="evidence" value="ECO:0007669"/>
    <property type="project" value="UniProtKB-UniRule"/>
</dbReference>
<keyword evidence="6" id="KW-0150">Chloroplast</keyword>
<dbReference type="HAMAP" id="MF_00294">
    <property type="entry name" value="Ribosomal_bL33"/>
    <property type="match status" value="1"/>
</dbReference>
<dbReference type="EMBL" id="MF101417">
    <property type="protein sequence ID" value="ARW61246.1"/>
    <property type="molecule type" value="Genomic_DNA"/>
</dbReference>
<gene>
    <name evidence="5 6" type="primary">rpl33</name>
</gene>
<dbReference type="GeneID" id="33354259"/>
<dbReference type="InterPro" id="IPR011332">
    <property type="entry name" value="Ribosomal_zn-bd"/>
</dbReference>
<dbReference type="PANTHER" id="PTHR43168:SF2">
    <property type="entry name" value="LARGE RIBOSOMAL SUBUNIT PROTEIN BL33C"/>
    <property type="match status" value="1"/>
</dbReference>
<evidence type="ECO:0000256" key="3">
    <source>
        <dbReference type="ARBA" id="ARBA00023274"/>
    </source>
</evidence>
<proteinExistence type="inferred from homology"/>
<keyword evidence="6" id="KW-0934">Plastid</keyword>
<dbReference type="Pfam" id="PF00471">
    <property type="entry name" value="Ribosomal_L33"/>
    <property type="match status" value="1"/>
</dbReference>
<protein>
    <recommendedName>
        <fullName evidence="4 5">Large ribosomal subunit protein bL33c</fullName>
    </recommendedName>
</protein>
<dbReference type="RefSeq" id="YP_009392684.1">
    <property type="nucleotide sequence ID" value="NC_035264.1"/>
</dbReference>
<evidence type="ECO:0000256" key="1">
    <source>
        <dbReference type="ARBA" id="ARBA00007596"/>
    </source>
</evidence>
<evidence type="ECO:0000313" key="6">
    <source>
        <dbReference type="EMBL" id="ARW61246.1"/>
    </source>
</evidence>
<evidence type="ECO:0000256" key="4">
    <source>
        <dbReference type="ARBA" id="ARBA00035276"/>
    </source>
</evidence>
<keyword evidence="2 5" id="KW-0689">Ribosomal protein</keyword>
<dbReference type="InterPro" id="IPR001705">
    <property type="entry name" value="Ribosomal_bL33"/>
</dbReference>